<evidence type="ECO:0000256" key="2">
    <source>
        <dbReference type="ARBA" id="ARBA00022490"/>
    </source>
</evidence>
<evidence type="ECO:0000259" key="17">
    <source>
        <dbReference type="Pfam" id="PF17755"/>
    </source>
</evidence>
<comment type="similarity">
    <text evidence="14">Belongs to the ABC transporter superfamily. UvrA family.</text>
</comment>
<dbReference type="Pfam" id="PF17760">
    <property type="entry name" value="UvrA_inter"/>
    <property type="match status" value="1"/>
</dbReference>
<proteinExistence type="inferred from homology"/>
<keyword evidence="2" id="KW-0963">Cytoplasm</keyword>
<keyword evidence="4" id="KW-0677">Repeat</keyword>
<dbReference type="Gene3D" id="3.30.190.20">
    <property type="match status" value="1"/>
</dbReference>
<dbReference type="PANTHER" id="PTHR43152:SF1">
    <property type="entry name" value="UVRA PROTEIN"/>
    <property type="match status" value="1"/>
</dbReference>
<evidence type="ECO:0000256" key="11">
    <source>
        <dbReference type="ARBA" id="ARBA00022881"/>
    </source>
</evidence>
<dbReference type="InterPro" id="IPR041552">
    <property type="entry name" value="UvrA_DNA-bd"/>
</dbReference>
<evidence type="ECO:0000256" key="15">
    <source>
        <dbReference type="ARBA" id="ARBA00039316"/>
    </source>
</evidence>
<dbReference type="SUPFAM" id="SSF52540">
    <property type="entry name" value="P-loop containing nucleoside triphosphate hydrolases"/>
    <property type="match status" value="1"/>
</dbReference>
<dbReference type="Proteomes" id="UP000228510">
    <property type="component" value="Unassembled WGS sequence"/>
</dbReference>
<evidence type="ECO:0000256" key="9">
    <source>
        <dbReference type="ARBA" id="ARBA00022833"/>
    </source>
</evidence>
<keyword evidence="11" id="KW-0267">Excision nuclease</keyword>
<feature type="domain" description="UvrA DNA-binding" evidence="17">
    <location>
        <begin position="286"/>
        <end position="351"/>
    </location>
</feature>
<reference evidence="20" key="1">
    <citation type="submission" date="2017-09" db="EMBL/GenBank/DDBJ databases">
        <title>Depth-based differentiation of microbial function through sediment-hosted aquifers and enrichment of novel symbionts in the deep terrestrial subsurface.</title>
        <authorList>
            <person name="Probst A.J."/>
            <person name="Ladd B."/>
            <person name="Jarett J.K."/>
            <person name="Geller-Mcgrath D.E."/>
            <person name="Sieber C.M.K."/>
            <person name="Emerson J.B."/>
            <person name="Anantharaman K."/>
            <person name="Thomas B.C."/>
            <person name="Malmstrom R."/>
            <person name="Stieglmeier M."/>
            <person name="Klingl A."/>
            <person name="Woyke T."/>
            <person name="Ryan C.M."/>
            <person name="Banfield J.F."/>
        </authorList>
    </citation>
    <scope>NUCLEOTIDE SEQUENCE [LARGE SCALE GENOMIC DNA]</scope>
</reference>
<gene>
    <name evidence="19" type="ORF">COU01_03930</name>
</gene>
<dbReference type="GO" id="GO:0008270">
    <property type="term" value="F:zinc ion binding"/>
    <property type="evidence" value="ECO:0007669"/>
    <property type="project" value="UniProtKB-KW"/>
</dbReference>
<keyword evidence="5" id="KW-0547">Nucleotide-binding</keyword>
<evidence type="ECO:0000256" key="14">
    <source>
        <dbReference type="ARBA" id="ARBA00038000"/>
    </source>
</evidence>
<evidence type="ECO:0000256" key="6">
    <source>
        <dbReference type="ARBA" id="ARBA00022763"/>
    </source>
</evidence>
<dbReference type="Gene3D" id="1.10.8.280">
    <property type="entry name" value="ABC transporter ATPase domain-like"/>
    <property type="match status" value="1"/>
</dbReference>
<protein>
    <recommendedName>
        <fullName evidence="15">UvrABC system protein A</fullName>
    </recommendedName>
    <alternativeName>
        <fullName evidence="16">Excinuclease ABC subunit A</fullName>
    </alternativeName>
</protein>
<keyword evidence="13" id="KW-0234">DNA repair</keyword>
<feature type="non-terminal residue" evidence="19">
    <location>
        <position position="365"/>
    </location>
</feature>
<keyword evidence="10" id="KW-0067">ATP-binding</keyword>
<organism evidence="19 20">
    <name type="scientific">Candidatus Falkowbacteria bacterium CG10_big_fil_rev_8_21_14_0_10_44_15</name>
    <dbReference type="NCBI Taxonomy" id="1974569"/>
    <lineage>
        <taxon>Bacteria</taxon>
        <taxon>Candidatus Falkowiibacteriota</taxon>
    </lineage>
</organism>
<evidence type="ECO:0000256" key="4">
    <source>
        <dbReference type="ARBA" id="ARBA00022737"/>
    </source>
</evidence>
<keyword evidence="6" id="KW-0227">DNA damage</keyword>
<dbReference type="InterPro" id="IPR041102">
    <property type="entry name" value="UvrA_inter"/>
</dbReference>
<dbReference type="AlphaFoldDB" id="A0A2H0UYV7"/>
<feature type="domain" description="UvrA interaction" evidence="18">
    <location>
        <begin position="132"/>
        <end position="234"/>
    </location>
</feature>
<dbReference type="EMBL" id="PFAT01000051">
    <property type="protein sequence ID" value="PIR92012.1"/>
    <property type="molecule type" value="Genomic_DNA"/>
</dbReference>
<name>A0A2H0UYV7_9BACT</name>
<sequence>MPKNISIKGARTNNLKNVSLDIPRHKLVVITGLSGSGKSSLAFDTIYAEGQRRYMESLSSYARQYVDLMDKPEVDSITGLTPTIAIDQKTNNGNPRSTVGTATEIYDLLRLLFARIGVPHCPGSKAAMSRSSIDDIVRAISLNYQKQTIAILAPLIRSQEIIDKKIWQRITKAGYAHIRLDGAIINLTEQEIKSDDRPHTLEIVIAQIKGDDRQELQRAVKKGLDLSNGLISVIGQDKQTKHYSTIWSCADSSYTLEELEPKDFSFNSPRGACPTCKGLGATLHLDPETIFNEKLSVSEGAIRPWPKNNSRYGAYLTTLNEIARSCRFSVDTPIKDLDKKQLAILLWGAKNFPGIAPILEQRYQT</sequence>
<evidence type="ECO:0000256" key="8">
    <source>
        <dbReference type="ARBA" id="ARBA00022771"/>
    </source>
</evidence>
<dbReference type="GO" id="GO:0006281">
    <property type="term" value="P:DNA repair"/>
    <property type="evidence" value="ECO:0007669"/>
    <property type="project" value="UniProtKB-KW"/>
</dbReference>
<dbReference type="GO" id="GO:0005524">
    <property type="term" value="F:ATP binding"/>
    <property type="evidence" value="ECO:0007669"/>
    <property type="project" value="UniProtKB-KW"/>
</dbReference>
<dbReference type="GO" id="GO:0005737">
    <property type="term" value="C:cytoplasm"/>
    <property type="evidence" value="ECO:0007669"/>
    <property type="project" value="UniProtKB-SubCell"/>
</dbReference>
<comment type="subcellular location">
    <subcellularLocation>
        <location evidence="1">Cytoplasm</location>
    </subcellularLocation>
</comment>
<keyword evidence="9" id="KW-0862">Zinc</keyword>
<evidence type="ECO:0000256" key="13">
    <source>
        <dbReference type="ARBA" id="ARBA00023204"/>
    </source>
</evidence>
<keyword evidence="12" id="KW-0238">DNA-binding</keyword>
<evidence type="ECO:0000256" key="7">
    <source>
        <dbReference type="ARBA" id="ARBA00022769"/>
    </source>
</evidence>
<keyword evidence="7" id="KW-0228">DNA excision</keyword>
<comment type="caution">
    <text evidence="19">The sequence shown here is derived from an EMBL/GenBank/DDBJ whole genome shotgun (WGS) entry which is preliminary data.</text>
</comment>
<dbReference type="PANTHER" id="PTHR43152">
    <property type="entry name" value="UVRABC SYSTEM PROTEIN A"/>
    <property type="match status" value="1"/>
</dbReference>
<keyword evidence="8" id="KW-0863">Zinc-finger</keyword>
<dbReference type="Gene3D" id="3.40.50.300">
    <property type="entry name" value="P-loop containing nucleotide triphosphate hydrolases"/>
    <property type="match status" value="1"/>
</dbReference>
<dbReference type="GO" id="GO:0004518">
    <property type="term" value="F:nuclease activity"/>
    <property type="evidence" value="ECO:0007669"/>
    <property type="project" value="UniProtKB-KW"/>
</dbReference>
<evidence type="ECO:0000256" key="16">
    <source>
        <dbReference type="ARBA" id="ARBA00042156"/>
    </source>
</evidence>
<evidence type="ECO:0000256" key="5">
    <source>
        <dbReference type="ARBA" id="ARBA00022741"/>
    </source>
</evidence>
<evidence type="ECO:0000313" key="20">
    <source>
        <dbReference type="Proteomes" id="UP000228510"/>
    </source>
</evidence>
<evidence type="ECO:0000256" key="3">
    <source>
        <dbReference type="ARBA" id="ARBA00022723"/>
    </source>
</evidence>
<evidence type="ECO:0000259" key="18">
    <source>
        <dbReference type="Pfam" id="PF17760"/>
    </source>
</evidence>
<dbReference type="InterPro" id="IPR027417">
    <property type="entry name" value="P-loop_NTPase"/>
</dbReference>
<evidence type="ECO:0000256" key="12">
    <source>
        <dbReference type="ARBA" id="ARBA00023125"/>
    </source>
</evidence>
<keyword evidence="3" id="KW-0479">Metal-binding</keyword>
<evidence type="ECO:0000313" key="19">
    <source>
        <dbReference type="EMBL" id="PIR92012.1"/>
    </source>
</evidence>
<dbReference type="Pfam" id="PF17755">
    <property type="entry name" value="UvrA_DNA-bind"/>
    <property type="match status" value="1"/>
</dbReference>
<evidence type="ECO:0000256" key="10">
    <source>
        <dbReference type="ARBA" id="ARBA00022840"/>
    </source>
</evidence>
<accession>A0A2H0UYV7</accession>
<dbReference type="GO" id="GO:0003677">
    <property type="term" value="F:DNA binding"/>
    <property type="evidence" value="ECO:0007669"/>
    <property type="project" value="UniProtKB-KW"/>
</dbReference>
<evidence type="ECO:0000256" key="1">
    <source>
        <dbReference type="ARBA" id="ARBA00004496"/>
    </source>
</evidence>